<evidence type="ECO:0000256" key="2">
    <source>
        <dbReference type="ARBA" id="ARBA00022771"/>
    </source>
</evidence>
<evidence type="ECO:0000256" key="4">
    <source>
        <dbReference type="PROSITE-ProRule" id="PRU00325"/>
    </source>
</evidence>
<accession>A0ABR0W4Y8</accession>
<dbReference type="InterPro" id="IPR007527">
    <property type="entry name" value="Znf_SWIM"/>
</dbReference>
<dbReference type="Pfam" id="PF10551">
    <property type="entry name" value="MULE"/>
    <property type="match status" value="1"/>
</dbReference>
<dbReference type="PANTHER" id="PTHR47718">
    <property type="entry name" value="OS01G0519700 PROTEIN"/>
    <property type="match status" value="1"/>
</dbReference>
<feature type="compositionally biased region" description="Acidic residues" evidence="5">
    <location>
        <begin position="67"/>
        <end position="77"/>
    </location>
</feature>
<dbReference type="InterPro" id="IPR004330">
    <property type="entry name" value="FAR1_DNA_bnd_dom"/>
</dbReference>
<protein>
    <recommendedName>
        <fullName evidence="6">SWIM-type domain-containing protein</fullName>
    </recommendedName>
</protein>
<dbReference type="InterPro" id="IPR018289">
    <property type="entry name" value="MULE_transposase_dom"/>
</dbReference>
<evidence type="ECO:0000313" key="8">
    <source>
        <dbReference type="Proteomes" id="UP001318860"/>
    </source>
</evidence>
<keyword evidence="2 4" id="KW-0863">Zinc-finger</keyword>
<evidence type="ECO:0000256" key="5">
    <source>
        <dbReference type="SAM" id="MobiDB-lite"/>
    </source>
</evidence>
<feature type="compositionally biased region" description="Polar residues" evidence="5">
    <location>
        <begin position="803"/>
        <end position="813"/>
    </location>
</feature>
<evidence type="ECO:0000256" key="1">
    <source>
        <dbReference type="ARBA" id="ARBA00022723"/>
    </source>
</evidence>
<dbReference type="PANTHER" id="PTHR47718:SF17">
    <property type="entry name" value="PROTEIN FAR1-RELATED SEQUENCE 5-LIKE"/>
    <property type="match status" value="1"/>
</dbReference>
<comment type="caution">
    <text evidence="7">The sequence shown here is derived from an EMBL/GenBank/DDBJ whole genome shotgun (WGS) entry which is preliminary data.</text>
</comment>
<name>A0ABR0W4Y8_REHGL</name>
<dbReference type="SMART" id="SM00575">
    <property type="entry name" value="ZnF_PMZ"/>
    <property type="match status" value="1"/>
</dbReference>
<evidence type="ECO:0000256" key="3">
    <source>
        <dbReference type="ARBA" id="ARBA00022833"/>
    </source>
</evidence>
<feature type="domain" description="SWIM-type" evidence="6">
    <location>
        <begin position="611"/>
        <end position="659"/>
    </location>
</feature>
<gene>
    <name evidence="7" type="ORF">DH2020_024533</name>
</gene>
<feature type="region of interest" description="Disordered" evidence="5">
    <location>
        <begin position="60"/>
        <end position="80"/>
    </location>
</feature>
<dbReference type="Proteomes" id="UP001318860">
    <property type="component" value="Unassembled WGS sequence"/>
</dbReference>
<keyword evidence="3" id="KW-0862">Zinc</keyword>
<reference evidence="7 8" key="1">
    <citation type="journal article" date="2021" name="Comput. Struct. Biotechnol. J.">
        <title>De novo genome assembly of the potent medicinal plant Rehmannia glutinosa using nanopore technology.</title>
        <authorList>
            <person name="Ma L."/>
            <person name="Dong C."/>
            <person name="Song C."/>
            <person name="Wang X."/>
            <person name="Zheng X."/>
            <person name="Niu Y."/>
            <person name="Chen S."/>
            <person name="Feng W."/>
        </authorList>
    </citation>
    <scope>NUCLEOTIDE SEQUENCE [LARGE SCALE GENOMIC DNA]</scope>
    <source>
        <strain evidence="7">DH-2019</strain>
    </source>
</reference>
<evidence type="ECO:0000313" key="7">
    <source>
        <dbReference type="EMBL" id="KAK6141731.1"/>
    </source>
</evidence>
<dbReference type="InterPro" id="IPR006564">
    <property type="entry name" value="Znf_PMZ"/>
</dbReference>
<feature type="region of interest" description="Disordered" evidence="5">
    <location>
        <begin position="789"/>
        <end position="813"/>
    </location>
</feature>
<dbReference type="EMBL" id="JABTTQ020000093">
    <property type="protein sequence ID" value="KAK6141731.1"/>
    <property type="molecule type" value="Genomic_DNA"/>
</dbReference>
<dbReference type="PROSITE" id="PS50966">
    <property type="entry name" value="ZF_SWIM"/>
    <property type="match status" value="1"/>
</dbReference>
<proteinExistence type="predicted"/>
<keyword evidence="1" id="KW-0479">Metal-binding</keyword>
<evidence type="ECO:0000259" key="6">
    <source>
        <dbReference type="PROSITE" id="PS50966"/>
    </source>
</evidence>
<organism evidence="7 8">
    <name type="scientific">Rehmannia glutinosa</name>
    <name type="common">Chinese foxglove</name>
    <dbReference type="NCBI Taxonomy" id="99300"/>
    <lineage>
        <taxon>Eukaryota</taxon>
        <taxon>Viridiplantae</taxon>
        <taxon>Streptophyta</taxon>
        <taxon>Embryophyta</taxon>
        <taxon>Tracheophyta</taxon>
        <taxon>Spermatophyta</taxon>
        <taxon>Magnoliopsida</taxon>
        <taxon>eudicotyledons</taxon>
        <taxon>Gunneridae</taxon>
        <taxon>Pentapetalae</taxon>
        <taxon>asterids</taxon>
        <taxon>lamiids</taxon>
        <taxon>Lamiales</taxon>
        <taxon>Orobanchaceae</taxon>
        <taxon>Rehmannieae</taxon>
        <taxon>Rehmannia</taxon>
    </lineage>
</organism>
<keyword evidence="8" id="KW-1185">Reference proteome</keyword>
<dbReference type="Pfam" id="PF04434">
    <property type="entry name" value="SWIM"/>
    <property type="match status" value="1"/>
</dbReference>
<dbReference type="Pfam" id="PF03101">
    <property type="entry name" value="FAR1"/>
    <property type="match status" value="1"/>
</dbReference>
<sequence>MESVDDDIDDPSAVRRFSLTCQRIVFTDIKLATELSDGVLGDLSLKSHLMEQNYPLSVEDNRNNVTDLEEDNGDENEVTNRPQEQCVIPESLIRPGHDEVLHEKSIVEQLESKLAVGQVVKSVEDAYLLYCNYAHAKGFSVKKGDQRYFLHSKELQAKEFECSCEGVKDERRSKDRLPVYQKLITRTKCKARLRIGREKGEEWKVTRFVIEHNHEMVAVDQTHLLRSSRNISHAQKSTLEAMVNAGISIANVVSYMENEAHGPQNLGFIRKDAYNYLDRLRKHTKVENGDASALLQYFINKSNNEAFFYWNVQVDDDNRIMNFFFRDYRCRVDYEYFGDVLSVDTTYRTNRYNLICAPFVGINHHKQNVMFGLAFMSDETESSFEWLFRTFVESMSGKQPETIFTDQCQAMMNAIKTVFPCAYHRLCQWHINQNAPSYFGSLNGDSKFKSLWHKCMTYCESEEEFEATWKILIDDYNLKGHKWLNGMYKLRHKWATAFSNHKFSAGLLATSRSEGTNSVLKKVGNRTISLYDFVLNFEKIQNNWRAKEKTEDTRCRHGKPSMVVKNNMLLNHVADIYTLNIYNLFELELIDSLNTTFIEQPYDFQHHSLAFKVKSSGRDSRVRQVLFNKLNYEVTCSCHKFESMGVLCKHALKVLNFMDVSFLPEPCIKKRWMKNVRNRTFDEGKVSQTESGYVPEMVFVNHIMRSVYNLTIRCKAYDQARSMLTGILDSANQEVNALLDTLNLDEQIADKEVVVDEDNDQIDEVSIRNPLHVKSRGITNAHIVRHWDAKSKKGKRKEKVDSSRTSWKQLKST</sequence>